<accession>A0AAV2A0Z8</accession>
<dbReference type="PANTHER" id="PTHR42643">
    <property type="entry name" value="IONOTROPIC RECEPTOR 20A-RELATED"/>
    <property type="match status" value="1"/>
</dbReference>
<dbReference type="GO" id="GO:0005886">
    <property type="term" value="C:plasma membrane"/>
    <property type="evidence" value="ECO:0007669"/>
    <property type="project" value="UniProtKB-SubCell"/>
</dbReference>
<keyword evidence="7" id="KW-0325">Glycoprotein</keyword>
<evidence type="ECO:0000256" key="1">
    <source>
        <dbReference type="ARBA" id="ARBA00004651"/>
    </source>
</evidence>
<evidence type="ECO:0000256" key="8">
    <source>
        <dbReference type="SAM" id="Phobius"/>
    </source>
</evidence>
<evidence type="ECO:0000313" key="10">
    <source>
        <dbReference type="Proteomes" id="UP001497382"/>
    </source>
</evidence>
<evidence type="ECO:0000256" key="3">
    <source>
        <dbReference type="ARBA" id="ARBA00022692"/>
    </source>
</evidence>
<dbReference type="AlphaFoldDB" id="A0AAV2A0Z8"/>
<keyword evidence="5 8" id="KW-0472">Membrane</keyword>
<keyword evidence="2" id="KW-1003">Cell membrane</keyword>
<keyword evidence="3 8" id="KW-0812">Transmembrane</keyword>
<evidence type="ECO:0000256" key="6">
    <source>
        <dbReference type="ARBA" id="ARBA00023170"/>
    </source>
</evidence>
<gene>
    <name evidence="9" type="ORF">LARSCL_LOCUS9356</name>
</gene>
<dbReference type="InterPro" id="IPR052192">
    <property type="entry name" value="Insect_Ionotropic_Sensory_Rcpt"/>
</dbReference>
<sequence>GSAVFVEDFYVLSDLIKAEHNKTGRCELALAPKKFLEIYVAIAARKGSPYLKEIDIFLRHLWHGGLMQHWAKQFAQLDSHECYFITTTLRGGRKDVTLNDLFGAFMMLFCGLGIALIAICSEKAWKKLKRFAASKSSIFTGKTNIFFIKMVVVDESKCNETIKR</sequence>
<dbReference type="SUPFAM" id="SSF53850">
    <property type="entry name" value="Periplasmic binding protein-like II"/>
    <property type="match status" value="1"/>
</dbReference>
<dbReference type="PANTHER" id="PTHR42643:SF24">
    <property type="entry name" value="IONOTROPIC RECEPTOR 60A"/>
    <property type="match status" value="1"/>
</dbReference>
<evidence type="ECO:0000256" key="7">
    <source>
        <dbReference type="ARBA" id="ARBA00023180"/>
    </source>
</evidence>
<organism evidence="9 10">
    <name type="scientific">Larinioides sclopetarius</name>
    <dbReference type="NCBI Taxonomy" id="280406"/>
    <lineage>
        <taxon>Eukaryota</taxon>
        <taxon>Metazoa</taxon>
        <taxon>Ecdysozoa</taxon>
        <taxon>Arthropoda</taxon>
        <taxon>Chelicerata</taxon>
        <taxon>Arachnida</taxon>
        <taxon>Araneae</taxon>
        <taxon>Araneomorphae</taxon>
        <taxon>Entelegynae</taxon>
        <taxon>Araneoidea</taxon>
        <taxon>Araneidae</taxon>
        <taxon>Larinioides</taxon>
    </lineage>
</organism>
<proteinExistence type="predicted"/>
<evidence type="ECO:0000256" key="2">
    <source>
        <dbReference type="ARBA" id="ARBA00022475"/>
    </source>
</evidence>
<evidence type="ECO:0000256" key="4">
    <source>
        <dbReference type="ARBA" id="ARBA00022989"/>
    </source>
</evidence>
<feature type="transmembrane region" description="Helical" evidence="8">
    <location>
        <begin position="101"/>
        <end position="120"/>
    </location>
</feature>
<feature type="non-terminal residue" evidence="9">
    <location>
        <position position="1"/>
    </location>
</feature>
<comment type="caution">
    <text evidence="9">The sequence shown here is derived from an EMBL/GenBank/DDBJ whole genome shotgun (WGS) entry which is preliminary data.</text>
</comment>
<protein>
    <submittedName>
        <fullName evidence="9">Uncharacterized protein</fullName>
    </submittedName>
</protein>
<evidence type="ECO:0000256" key="5">
    <source>
        <dbReference type="ARBA" id="ARBA00023136"/>
    </source>
</evidence>
<dbReference type="EMBL" id="CAXIEN010000104">
    <property type="protein sequence ID" value="CAL1277693.1"/>
    <property type="molecule type" value="Genomic_DNA"/>
</dbReference>
<keyword evidence="4 8" id="KW-1133">Transmembrane helix</keyword>
<reference evidence="9 10" key="1">
    <citation type="submission" date="2024-04" db="EMBL/GenBank/DDBJ databases">
        <authorList>
            <person name="Rising A."/>
            <person name="Reimegard J."/>
            <person name="Sonavane S."/>
            <person name="Akerstrom W."/>
            <person name="Nylinder S."/>
            <person name="Hedman E."/>
            <person name="Kallberg Y."/>
        </authorList>
    </citation>
    <scope>NUCLEOTIDE SEQUENCE [LARGE SCALE GENOMIC DNA]</scope>
</reference>
<keyword evidence="6" id="KW-0675">Receptor</keyword>
<evidence type="ECO:0000313" key="9">
    <source>
        <dbReference type="EMBL" id="CAL1277693.1"/>
    </source>
</evidence>
<name>A0AAV2A0Z8_9ARAC</name>
<keyword evidence="10" id="KW-1185">Reference proteome</keyword>
<comment type="subcellular location">
    <subcellularLocation>
        <location evidence="1">Cell membrane</location>
        <topology evidence="1">Multi-pass membrane protein</topology>
    </subcellularLocation>
</comment>
<dbReference type="Proteomes" id="UP001497382">
    <property type="component" value="Unassembled WGS sequence"/>
</dbReference>